<evidence type="ECO:0000313" key="1">
    <source>
        <dbReference type="EMBL" id="CCI49473.1"/>
    </source>
</evidence>
<protein>
    <submittedName>
        <fullName evidence="1">Uncharacterized protein</fullName>
    </submittedName>
</protein>
<name>A0A024GRF6_9STRA</name>
<dbReference type="Proteomes" id="UP000053237">
    <property type="component" value="Unassembled WGS sequence"/>
</dbReference>
<comment type="caution">
    <text evidence="1">The sequence shown here is derived from an EMBL/GenBank/DDBJ whole genome shotgun (WGS) entry which is preliminary data.</text>
</comment>
<gene>
    <name evidence="1" type="ORF">BN9_108080</name>
</gene>
<keyword evidence="2" id="KW-1185">Reference proteome</keyword>
<sequence length="217" mass="25120">MVLLRDTLFLRFCFLYHLKALLRGLRQHLSFRCVRSILFSSQMRKTSFITKLLALIVFSCGRTDMRVHARELYVLKRYSVVSSYFAITFPAYQRWIFTEAICNEITRIHLAFTGLLVTFYVTICQYHDPGLQLPSIRGRRSICHSETSTKTHIFTEHSTSVFEPSTIYPSSQRLHKTASLTQYANSISNKVCYLLDQSNSRAQAKVRVHSHVLDAAK</sequence>
<proteinExistence type="predicted"/>
<evidence type="ECO:0000313" key="2">
    <source>
        <dbReference type="Proteomes" id="UP000053237"/>
    </source>
</evidence>
<dbReference type="AlphaFoldDB" id="A0A024GRF6"/>
<dbReference type="InParanoid" id="A0A024GRF6"/>
<reference evidence="1 2" key="1">
    <citation type="submission" date="2012-05" db="EMBL/GenBank/DDBJ databases">
        <title>Recombination and specialization in a pathogen metapopulation.</title>
        <authorList>
            <person name="Gardiner A."/>
            <person name="Kemen E."/>
            <person name="Schultz-Larsen T."/>
            <person name="MacLean D."/>
            <person name="Van Oosterhout C."/>
            <person name="Jones J.D.G."/>
        </authorList>
    </citation>
    <scope>NUCLEOTIDE SEQUENCE [LARGE SCALE GENOMIC DNA]</scope>
    <source>
        <strain evidence="1 2">Ac Nc2</strain>
    </source>
</reference>
<accession>A0A024GRF6</accession>
<dbReference type="EMBL" id="CAIX01000302">
    <property type="protein sequence ID" value="CCI49473.1"/>
    <property type="molecule type" value="Genomic_DNA"/>
</dbReference>
<organism evidence="1 2">
    <name type="scientific">Albugo candida</name>
    <dbReference type="NCBI Taxonomy" id="65357"/>
    <lineage>
        <taxon>Eukaryota</taxon>
        <taxon>Sar</taxon>
        <taxon>Stramenopiles</taxon>
        <taxon>Oomycota</taxon>
        <taxon>Peronosporomycetes</taxon>
        <taxon>Albuginales</taxon>
        <taxon>Albuginaceae</taxon>
        <taxon>Albugo</taxon>
    </lineage>
</organism>